<dbReference type="AlphaFoldDB" id="A0A6L2PVI2"/>
<name>A0A6L2PVI2_COPFO</name>
<dbReference type="InterPro" id="IPR052641">
    <property type="entry name" value="AKAP7_isoform_gamma"/>
</dbReference>
<dbReference type="GO" id="GO:0005829">
    <property type="term" value="C:cytosol"/>
    <property type="evidence" value="ECO:0007669"/>
    <property type="project" value="TreeGrafter"/>
</dbReference>
<dbReference type="Proteomes" id="UP000502823">
    <property type="component" value="Unassembled WGS sequence"/>
</dbReference>
<dbReference type="PANTHER" id="PTHR15934:SF2">
    <property type="entry name" value="A-KINASE ANCHOR PROTEIN 7-LIKE PHOSPHOESTERASE DOMAIN-CONTAINING PROTEIN"/>
    <property type="match status" value="1"/>
</dbReference>
<keyword evidence="4" id="KW-1185">Reference proteome</keyword>
<dbReference type="InParanoid" id="A0A6L2PVI2"/>
<protein>
    <recommendedName>
        <fullName evidence="2">A-kinase anchor protein 7-like phosphoesterase domain-containing protein</fullName>
    </recommendedName>
</protein>
<dbReference type="InterPro" id="IPR009097">
    <property type="entry name" value="Cyclic_Pdiesterase"/>
</dbReference>
<dbReference type="InterPro" id="IPR019510">
    <property type="entry name" value="AKAP7-like_phosphoesterase"/>
</dbReference>
<comment type="caution">
    <text evidence="3">The sequence shown here is derived from an EMBL/GenBank/DDBJ whole genome shotgun (WGS) entry which is preliminary data.</text>
</comment>
<reference evidence="4" key="1">
    <citation type="submission" date="2020-01" db="EMBL/GenBank/DDBJ databases">
        <title>Draft genome sequence of the Termite Coptotermes fromosanus.</title>
        <authorList>
            <person name="Itakura S."/>
            <person name="Yosikawa Y."/>
            <person name="Umezawa K."/>
        </authorList>
    </citation>
    <scope>NUCLEOTIDE SEQUENCE [LARGE SCALE GENOMIC DNA]</scope>
</reference>
<evidence type="ECO:0000256" key="1">
    <source>
        <dbReference type="SAM" id="MobiDB-lite"/>
    </source>
</evidence>
<dbReference type="GO" id="GO:0034237">
    <property type="term" value="F:protein kinase A regulatory subunit binding"/>
    <property type="evidence" value="ECO:0007669"/>
    <property type="project" value="TreeGrafter"/>
</dbReference>
<evidence type="ECO:0000313" key="3">
    <source>
        <dbReference type="EMBL" id="GFG35172.1"/>
    </source>
</evidence>
<organism evidence="3 4">
    <name type="scientific">Coptotermes formosanus</name>
    <name type="common">Formosan subterranean termite</name>
    <dbReference type="NCBI Taxonomy" id="36987"/>
    <lineage>
        <taxon>Eukaryota</taxon>
        <taxon>Metazoa</taxon>
        <taxon>Ecdysozoa</taxon>
        <taxon>Arthropoda</taxon>
        <taxon>Hexapoda</taxon>
        <taxon>Insecta</taxon>
        <taxon>Pterygota</taxon>
        <taxon>Neoptera</taxon>
        <taxon>Polyneoptera</taxon>
        <taxon>Dictyoptera</taxon>
        <taxon>Blattodea</taxon>
        <taxon>Blattoidea</taxon>
        <taxon>Termitoidae</taxon>
        <taxon>Rhinotermitidae</taxon>
        <taxon>Coptotermes</taxon>
    </lineage>
</organism>
<gene>
    <name evidence="3" type="ORF">Cfor_12748</name>
</gene>
<proteinExistence type="predicted"/>
<accession>A0A6L2PVI2</accession>
<dbReference type="GO" id="GO:0010738">
    <property type="term" value="P:regulation of protein kinase A signaling"/>
    <property type="evidence" value="ECO:0007669"/>
    <property type="project" value="TreeGrafter"/>
</dbReference>
<dbReference type="EMBL" id="BLKM01012015">
    <property type="protein sequence ID" value="GFG35172.1"/>
    <property type="molecule type" value="Genomic_DNA"/>
</dbReference>
<sequence length="381" mass="42552">MSHEEGVTDEEQSMLGILIDQDIQSESAGEGSCSQKRKAADDVYDSNSEQRTRNSHSTSRCKRRRQNKKYKHRGRDLEGQDMILRPNYFVGIQVSNPEIHRVVKLVQEAILSKEPALRTAVVPIPTLHITLAVAHLPDMEHISRAAEAVDKCSAMHREFFNKSASLHFRGLNTFQNKVLFASIQESEALEELEMMATDLETSFQELTGSPTAKKEFKPHLSIVKLSKDFKLRRKGISKISSSLYSDMSDIVFGSQAVRGVQLLSMNKPKDGNGYYYCSHQVTFDVTCPEAVDHSECCKEPLSLKPKLDNVSQLQYAIKHEKDLVKRKFHSMSLASLSSLFSRTAEPSCSTSDSTSLLKTLLLVSAASVAIIAVVRSMSSNH</sequence>
<evidence type="ECO:0000313" key="4">
    <source>
        <dbReference type="Proteomes" id="UP000502823"/>
    </source>
</evidence>
<dbReference type="PANTHER" id="PTHR15934">
    <property type="entry name" value="RNA 2',3'-CYCLIC PHOSPHODIESTERASE"/>
    <property type="match status" value="1"/>
</dbReference>
<evidence type="ECO:0000259" key="2">
    <source>
        <dbReference type="Pfam" id="PF10469"/>
    </source>
</evidence>
<dbReference type="SUPFAM" id="SSF55144">
    <property type="entry name" value="LigT-like"/>
    <property type="match status" value="1"/>
</dbReference>
<dbReference type="Gene3D" id="3.90.1140.10">
    <property type="entry name" value="Cyclic phosphodiesterase"/>
    <property type="match status" value="1"/>
</dbReference>
<feature type="domain" description="A-kinase anchor protein 7-like phosphoesterase" evidence="2">
    <location>
        <begin position="86"/>
        <end position="283"/>
    </location>
</feature>
<dbReference type="OrthoDB" id="277832at2759"/>
<feature type="compositionally biased region" description="Basic residues" evidence="1">
    <location>
        <begin position="59"/>
        <end position="74"/>
    </location>
</feature>
<feature type="region of interest" description="Disordered" evidence="1">
    <location>
        <begin position="1"/>
        <end position="77"/>
    </location>
</feature>
<dbReference type="Pfam" id="PF10469">
    <property type="entry name" value="AKAP7_NLS"/>
    <property type="match status" value="1"/>
</dbReference>